<dbReference type="InterPro" id="IPR025528">
    <property type="entry name" value="BrnA_antitoxin"/>
</dbReference>
<evidence type="ECO:0008006" key="4">
    <source>
        <dbReference type="Google" id="ProtNLM"/>
    </source>
</evidence>
<dbReference type="EMBL" id="JAAATW010000001">
    <property type="protein sequence ID" value="NBE06206.1"/>
    <property type="molecule type" value="Genomic_DNA"/>
</dbReference>
<evidence type="ECO:0000313" key="2">
    <source>
        <dbReference type="EMBL" id="NBE06206.1"/>
    </source>
</evidence>
<organism evidence="2 3">
    <name type="scientific">Paragemmobacter ruber</name>
    <dbReference type="NCBI Taxonomy" id="1985673"/>
    <lineage>
        <taxon>Bacteria</taxon>
        <taxon>Pseudomonadati</taxon>
        <taxon>Pseudomonadota</taxon>
        <taxon>Alphaproteobacteria</taxon>
        <taxon>Rhodobacterales</taxon>
        <taxon>Paracoccaceae</taxon>
        <taxon>Paragemmobacter</taxon>
    </lineage>
</organism>
<proteinExistence type="predicted"/>
<gene>
    <name evidence="2" type="ORF">GU920_01555</name>
</gene>
<dbReference type="Proteomes" id="UP001517376">
    <property type="component" value="Unassembled WGS sequence"/>
</dbReference>
<evidence type="ECO:0000256" key="1">
    <source>
        <dbReference type="SAM" id="MobiDB-lite"/>
    </source>
</evidence>
<keyword evidence="3" id="KW-1185">Reference proteome</keyword>
<dbReference type="RefSeq" id="WP_161765228.1">
    <property type="nucleotide sequence ID" value="NZ_JAAATW010000001.1"/>
</dbReference>
<dbReference type="Pfam" id="PF14384">
    <property type="entry name" value="BrnA_antitoxin"/>
    <property type="match status" value="1"/>
</dbReference>
<feature type="region of interest" description="Disordered" evidence="1">
    <location>
        <begin position="1"/>
        <end position="20"/>
    </location>
</feature>
<sequence length="103" mass="11299">MTANRKHGTASAPLTDRQGEVRELTAADFARQRPTADFPELVEILEAHGKLGRPPLPASERKQRVTLHLDPDVLTALKAEGRGWQTRANAALRRALNLPATKS</sequence>
<name>A0ABW9Y231_9RHOB</name>
<evidence type="ECO:0000313" key="3">
    <source>
        <dbReference type="Proteomes" id="UP001517376"/>
    </source>
</evidence>
<comment type="caution">
    <text evidence="2">The sequence shown here is derived from an EMBL/GenBank/DDBJ whole genome shotgun (WGS) entry which is preliminary data.</text>
</comment>
<protein>
    <recommendedName>
        <fullName evidence="4">BrnA antitoxin family protein</fullName>
    </recommendedName>
</protein>
<reference evidence="3" key="1">
    <citation type="submission" date="2020-01" db="EMBL/GenBank/DDBJ databases">
        <title>Sphingomonas sp. strain CSW-10.</title>
        <authorList>
            <person name="Chen W.-M."/>
        </authorList>
    </citation>
    <scope>NUCLEOTIDE SEQUENCE [LARGE SCALE GENOMIC DNA]</scope>
    <source>
        <strain evidence="3">CCP-1</strain>
    </source>
</reference>
<accession>A0ABW9Y231</accession>